<evidence type="ECO:0000256" key="8">
    <source>
        <dbReference type="ARBA" id="ARBA00023242"/>
    </source>
</evidence>
<dbReference type="InterPro" id="IPR001005">
    <property type="entry name" value="SANT/Myb"/>
</dbReference>
<dbReference type="Gramene" id="mRNA:MD09G0163900">
    <property type="protein sequence ID" value="mRNA:MD09G0163900"/>
    <property type="gene ID" value="MD09G0163900"/>
</dbReference>
<dbReference type="SMART" id="SM00717">
    <property type="entry name" value="SANT"/>
    <property type="match status" value="1"/>
</dbReference>
<dbReference type="InterPro" id="IPR009057">
    <property type="entry name" value="Homeodomain-like_sf"/>
</dbReference>
<dbReference type="GO" id="GO:0005730">
    <property type="term" value="C:nucleolus"/>
    <property type="evidence" value="ECO:0007669"/>
    <property type="project" value="UniProtKB-SubCell"/>
</dbReference>
<dbReference type="InterPro" id="IPR005818">
    <property type="entry name" value="Histone_H1/H5_H15"/>
</dbReference>
<keyword evidence="6" id="KW-0238">DNA-binding</keyword>
<comment type="caution">
    <text evidence="13">The sequence shown here is derived from an EMBL/GenBank/DDBJ whole genome shotgun (WGS) entry which is preliminary data.</text>
</comment>
<dbReference type="AlphaFoldDB" id="A0A498J0K9"/>
<dbReference type="PANTHER" id="PTHR46267:SF3">
    <property type="entry name" value="TELOMERE REPEAT-BINDING FACTOR 4-RELATED"/>
    <property type="match status" value="1"/>
</dbReference>
<gene>
    <name evidence="13" type="ORF">DVH24_000405</name>
</gene>
<dbReference type="InterPro" id="IPR044597">
    <property type="entry name" value="SMH1-6"/>
</dbReference>
<dbReference type="STRING" id="3750.A0A498J0K9"/>
<dbReference type="InterPro" id="IPR036390">
    <property type="entry name" value="WH_DNA-bd_sf"/>
</dbReference>
<evidence type="ECO:0000313" key="14">
    <source>
        <dbReference type="Proteomes" id="UP000290289"/>
    </source>
</evidence>
<keyword evidence="7" id="KW-0804">Transcription</keyword>
<evidence type="ECO:0000256" key="1">
    <source>
        <dbReference type="ARBA" id="ARBA00004286"/>
    </source>
</evidence>
<feature type="domain" description="H15" evidence="12">
    <location>
        <begin position="116"/>
        <end position="186"/>
    </location>
</feature>
<dbReference type="SUPFAM" id="SSF46689">
    <property type="entry name" value="Homeodomain-like"/>
    <property type="match status" value="1"/>
</dbReference>
<feature type="domain" description="HTH myb-type" evidence="11">
    <location>
        <begin position="1"/>
        <end position="61"/>
    </location>
</feature>
<evidence type="ECO:0000256" key="3">
    <source>
        <dbReference type="ARBA" id="ARBA00022454"/>
    </source>
</evidence>
<dbReference type="Pfam" id="PF00249">
    <property type="entry name" value="Myb_DNA-binding"/>
    <property type="match status" value="1"/>
</dbReference>
<dbReference type="Pfam" id="PF00538">
    <property type="entry name" value="Linker_histone"/>
    <property type="match status" value="1"/>
</dbReference>
<dbReference type="EMBL" id="RDQH01000335">
    <property type="protein sequence ID" value="RXH88806.1"/>
    <property type="molecule type" value="Genomic_DNA"/>
</dbReference>
<evidence type="ECO:0000259" key="11">
    <source>
        <dbReference type="PROSITE" id="PS51294"/>
    </source>
</evidence>
<dbReference type="PROSITE" id="PS51294">
    <property type="entry name" value="HTH_MYB"/>
    <property type="match status" value="1"/>
</dbReference>
<dbReference type="OrthoDB" id="608866at2759"/>
<comment type="subcellular location">
    <subcellularLocation>
        <location evidence="1">Chromosome</location>
    </subcellularLocation>
    <subcellularLocation>
        <location evidence="2">Nucleus</location>
        <location evidence="2">Nucleolus</location>
    </subcellularLocation>
</comment>
<protein>
    <recommendedName>
        <fullName evidence="9">MYB transcription factor</fullName>
    </recommendedName>
</protein>
<accession>A0A498J0K9</accession>
<organism evidence="13 14">
    <name type="scientific">Malus domestica</name>
    <name type="common">Apple</name>
    <name type="synonym">Pyrus malus</name>
    <dbReference type="NCBI Taxonomy" id="3750"/>
    <lineage>
        <taxon>Eukaryota</taxon>
        <taxon>Viridiplantae</taxon>
        <taxon>Streptophyta</taxon>
        <taxon>Embryophyta</taxon>
        <taxon>Tracheophyta</taxon>
        <taxon>Spermatophyta</taxon>
        <taxon>Magnoliopsida</taxon>
        <taxon>eudicotyledons</taxon>
        <taxon>Gunneridae</taxon>
        <taxon>Pentapetalae</taxon>
        <taxon>rosids</taxon>
        <taxon>fabids</taxon>
        <taxon>Rosales</taxon>
        <taxon>Rosaceae</taxon>
        <taxon>Amygdaloideae</taxon>
        <taxon>Maleae</taxon>
        <taxon>Malus</taxon>
    </lineage>
</organism>
<evidence type="ECO:0000256" key="5">
    <source>
        <dbReference type="ARBA" id="ARBA00023054"/>
    </source>
</evidence>
<dbReference type="GO" id="GO:0000786">
    <property type="term" value="C:nucleosome"/>
    <property type="evidence" value="ECO:0007669"/>
    <property type="project" value="InterPro"/>
</dbReference>
<dbReference type="SMR" id="A0A498J0K9"/>
<evidence type="ECO:0000313" key="13">
    <source>
        <dbReference type="EMBL" id="RXH88806.1"/>
    </source>
</evidence>
<dbReference type="PROSITE" id="PS51504">
    <property type="entry name" value="H15"/>
    <property type="match status" value="1"/>
</dbReference>
<proteinExistence type="predicted"/>
<keyword evidence="4" id="KW-0805">Transcription regulation</keyword>
<evidence type="ECO:0000256" key="7">
    <source>
        <dbReference type="ARBA" id="ARBA00023163"/>
    </source>
</evidence>
<dbReference type="PROSITE" id="PS50090">
    <property type="entry name" value="MYB_LIKE"/>
    <property type="match status" value="1"/>
</dbReference>
<evidence type="ECO:0000256" key="9">
    <source>
        <dbReference type="ARBA" id="ARBA00032813"/>
    </source>
</evidence>
<name>A0A498J0K9_MALDO</name>
<feature type="domain" description="Myb-like" evidence="10">
    <location>
        <begin position="1"/>
        <end position="57"/>
    </location>
</feature>
<evidence type="ECO:0000259" key="10">
    <source>
        <dbReference type="PROSITE" id="PS50090"/>
    </source>
</evidence>
<dbReference type="Proteomes" id="UP000290289">
    <property type="component" value="Chromosome 9"/>
</dbReference>
<evidence type="ECO:0000259" key="12">
    <source>
        <dbReference type="PROSITE" id="PS51504"/>
    </source>
</evidence>
<dbReference type="GO" id="GO:0003691">
    <property type="term" value="F:double-stranded telomeric DNA binding"/>
    <property type="evidence" value="ECO:0007669"/>
    <property type="project" value="InterPro"/>
</dbReference>
<dbReference type="Gene3D" id="1.10.10.10">
    <property type="entry name" value="Winged helix-like DNA-binding domain superfamily/Winged helix DNA-binding domain"/>
    <property type="match status" value="1"/>
</dbReference>
<evidence type="ECO:0000256" key="2">
    <source>
        <dbReference type="ARBA" id="ARBA00004604"/>
    </source>
</evidence>
<dbReference type="Gene3D" id="1.10.10.60">
    <property type="entry name" value="Homeodomain-like"/>
    <property type="match status" value="1"/>
</dbReference>
<dbReference type="InterPro" id="IPR017930">
    <property type="entry name" value="Myb_dom"/>
</dbReference>
<dbReference type="CDD" id="cd11660">
    <property type="entry name" value="SANT_TRF"/>
    <property type="match status" value="1"/>
</dbReference>
<keyword evidence="14" id="KW-1185">Reference proteome</keyword>
<evidence type="ECO:0000256" key="4">
    <source>
        <dbReference type="ARBA" id="ARBA00023015"/>
    </source>
</evidence>
<dbReference type="InterPro" id="IPR036388">
    <property type="entry name" value="WH-like_DNA-bd_sf"/>
</dbReference>
<keyword evidence="5" id="KW-0175">Coiled coil</keyword>
<dbReference type="SUPFAM" id="SSF46785">
    <property type="entry name" value="Winged helix' DNA-binding domain"/>
    <property type="match status" value="1"/>
</dbReference>
<dbReference type="PANTHER" id="PTHR46267">
    <property type="entry name" value="SINGLE MYB HISTONE 4"/>
    <property type="match status" value="1"/>
</dbReference>
<keyword evidence="3" id="KW-0158">Chromosome</keyword>
<reference evidence="13 14" key="1">
    <citation type="submission" date="2018-10" db="EMBL/GenBank/DDBJ databases">
        <title>A high-quality apple genome assembly.</title>
        <authorList>
            <person name="Hu J."/>
        </authorList>
    </citation>
    <scope>NUCLEOTIDE SEQUENCE [LARGE SCALE GENOMIC DNA]</scope>
    <source>
        <strain evidence="14">cv. HFTH1</strain>
        <tissue evidence="13">Young leaf</tissue>
    </source>
</reference>
<dbReference type="SMART" id="SM00526">
    <property type="entry name" value="H15"/>
    <property type="match status" value="1"/>
</dbReference>
<dbReference type="FunFam" id="1.10.10.60:FF:000168">
    <property type="entry name" value="Telomere repeat-binding factor 1"/>
    <property type="match status" value="1"/>
</dbReference>
<evidence type="ECO:0000256" key="6">
    <source>
        <dbReference type="ARBA" id="ARBA00023125"/>
    </source>
</evidence>
<keyword evidence="8" id="KW-0539">Nucleus</keyword>
<dbReference type="GO" id="GO:0006334">
    <property type="term" value="P:nucleosome assembly"/>
    <property type="evidence" value="ECO:0007669"/>
    <property type="project" value="InterPro"/>
</dbReference>
<sequence>MGNQKQKWTAAEEEALLAGVAKHGPGKWKNIIKDPECAPFLIHRSNIDLKDKWRNLGVNSCGHGSKERPRATKIRKVVGTQHDIVQSPASAASVRPNASLVAVTNDALSTASDGKNAPRYDAMIFEALLTMKDKDGSTIGAILNYIEQRHEVPVPANFRRVLGTRLRQLAMQGKLDKAQNGYKIKKDVTLVAETPISTPDQKEVRPWKLQNYVPMISTETVKDAADNAAYKLVDADNKCFLATQAMKEAERVSMMAEDTDSMLLLMEEIYEQCLRGEVVALA</sequence>